<organism evidence="2 3">
    <name type="scientific">Snodgrassella alvi</name>
    <dbReference type="NCBI Taxonomy" id="1196083"/>
    <lineage>
        <taxon>Bacteria</taxon>
        <taxon>Pseudomonadati</taxon>
        <taxon>Pseudomonadota</taxon>
        <taxon>Betaproteobacteria</taxon>
        <taxon>Neisseriales</taxon>
        <taxon>Neisseriaceae</taxon>
        <taxon>Snodgrassella</taxon>
    </lineage>
</organism>
<reference evidence="2 3" key="1">
    <citation type="journal article" date="2017" name="MBio">
        <title>Type VI secretion-mediated competition in the bee gut microbiome.</title>
        <authorList>
            <person name="Steele M.I."/>
            <person name="Kwong W.K."/>
            <person name="Powell J.E."/>
            <person name="Whiteley M."/>
            <person name="Moran N.A."/>
        </authorList>
    </citation>
    <scope>NUCLEOTIDE SEQUENCE [LARGE SCALE GENOMIC DNA]</scope>
    <source>
        <strain evidence="2 3">PEB0171</strain>
    </source>
</reference>
<feature type="chain" id="PRO_5014886655" evidence="1">
    <location>
        <begin position="20"/>
        <end position="119"/>
    </location>
</feature>
<dbReference type="EMBL" id="MEIV01000070">
    <property type="protein sequence ID" value="PIT61154.1"/>
    <property type="molecule type" value="Genomic_DNA"/>
</dbReference>
<dbReference type="RefSeq" id="WP_100116265.1">
    <property type="nucleotide sequence ID" value="NZ_MEIV01000070.1"/>
</dbReference>
<name>A0A2N9Y2B2_9NEIS</name>
<proteinExistence type="predicted"/>
<gene>
    <name evidence="2" type="ORF">BHC47_07690</name>
</gene>
<feature type="signal peptide" evidence="1">
    <location>
        <begin position="1"/>
        <end position="19"/>
    </location>
</feature>
<dbReference type="Proteomes" id="UP000231094">
    <property type="component" value="Unassembled WGS sequence"/>
</dbReference>
<dbReference type="AlphaFoldDB" id="A0A2N9Y2B2"/>
<evidence type="ECO:0000313" key="2">
    <source>
        <dbReference type="EMBL" id="PIT61154.1"/>
    </source>
</evidence>
<protein>
    <submittedName>
        <fullName evidence="2">Uncharacterized protein</fullName>
    </submittedName>
</protein>
<evidence type="ECO:0000256" key="1">
    <source>
        <dbReference type="SAM" id="SignalP"/>
    </source>
</evidence>
<evidence type="ECO:0000313" key="3">
    <source>
        <dbReference type="Proteomes" id="UP000231094"/>
    </source>
</evidence>
<sequence length="119" mass="13643">MKKFLIVTLLTVLPILSFAKAPDCVSWPMNMSEVWLKNAGIVDIKNLDESKTKITLLASEKKAKGLYTQIYHFIFYDEKGNSYEIITNSDASYEECSMSDVDVYLISKLISDIYKQEKK</sequence>
<keyword evidence="1" id="KW-0732">Signal</keyword>
<comment type="caution">
    <text evidence="2">The sequence shown here is derived from an EMBL/GenBank/DDBJ whole genome shotgun (WGS) entry which is preliminary data.</text>
</comment>
<accession>A0A2N9Y2B2</accession>